<evidence type="ECO:0008006" key="4">
    <source>
        <dbReference type="Google" id="ProtNLM"/>
    </source>
</evidence>
<proteinExistence type="predicted"/>
<reference evidence="2" key="1">
    <citation type="submission" date="2022-09" db="EMBL/GenBank/DDBJ databases">
        <title>Tahibacter sp. nov., isolated from a fresh water.</title>
        <authorList>
            <person name="Baek J.H."/>
            <person name="Lee J.K."/>
            <person name="Kim J.M."/>
            <person name="Jeon C.O."/>
        </authorList>
    </citation>
    <scope>NUCLEOTIDE SEQUENCE</scope>
    <source>
        <strain evidence="2">W38</strain>
    </source>
</reference>
<keyword evidence="1" id="KW-0732">Signal</keyword>
<name>A0ABY6BJG8_9GAMM</name>
<sequence length="364" mass="37130">MKRAILASVVSLGAILTAGVAVAETASERAPLLRVTARFTPSSIVAGQQTTFSWFVSGGDAAGCEITGVPGLDWGDDAGSFVLTPTTSLSARVVCEGIIDGQTGIGRATLTVAPGDSLPVVNAAFSPASVFTGQSTTFTWSSQYASSCTSTGPVNVTTTAGSSTLNPTSNQSVTVTCTNASGSTSKTASVTVSPPPPVIHTWSSPFSLQQPGWATIFWNSYNTTGCSPYGPSGSIFRYFSFSSFEVITCWGPGGTQSAVQWVHVWNTSITSAGKAQGGPDLSKVGMDVKASGVSRLVADFNQDGIADALVVDANTAEASVVLGQHGRGPRIAKMIGNVTNLQQITAVTVPAGGSDEAISVSLSQ</sequence>
<feature type="signal peptide" evidence="1">
    <location>
        <begin position="1"/>
        <end position="23"/>
    </location>
</feature>
<evidence type="ECO:0000313" key="2">
    <source>
        <dbReference type="EMBL" id="UXI70161.1"/>
    </source>
</evidence>
<feature type="chain" id="PRO_5045346843" description="VCBS repeat protein" evidence="1">
    <location>
        <begin position="24"/>
        <end position="364"/>
    </location>
</feature>
<dbReference type="RefSeq" id="WP_261697112.1">
    <property type="nucleotide sequence ID" value="NZ_CP104694.1"/>
</dbReference>
<evidence type="ECO:0000313" key="3">
    <source>
        <dbReference type="Proteomes" id="UP001064632"/>
    </source>
</evidence>
<evidence type="ECO:0000256" key="1">
    <source>
        <dbReference type="SAM" id="SignalP"/>
    </source>
</evidence>
<organism evidence="2 3">
    <name type="scientific">Tahibacter amnicola</name>
    <dbReference type="NCBI Taxonomy" id="2976241"/>
    <lineage>
        <taxon>Bacteria</taxon>
        <taxon>Pseudomonadati</taxon>
        <taxon>Pseudomonadota</taxon>
        <taxon>Gammaproteobacteria</taxon>
        <taxon>Lysobacterales</taxon>
        <taxon>Rhodanobacteraceae</taxon>
        <taxon>Tahibacter</taxon>
    </lineage>
</organism>
<accession>A0ABY6BJG8</accession>
<gene>
    <name evidence="2" type="ORF">N4264_11175</name>
</gene>
<protein>
    <recommendedName>
        <fullName evidence="4">VCBS repeat protein</fullName>
    </recommendedName>
</protein>
<dbReference type="EMBL" id="CP104694">
    <property type="protein sequence ID" value="UXI70161.1"/>
    <property type="molecule type" value="Genomic_DNA"/>
</dbReference>
<keyword evidence="3" id="KW-1185">Reference proteome</keyword>
<dbReference type="Proteomes" id="UP001064632">
    <property type="component" value="Chromosome"/>
</dbReference>